<protein>
    <submittedName>
        <fullName evidence="1">Zinc-binding dehydrogenase</fullName>
    </submittedName>
</protein>
<evidence type="ECO:0000313" key="1">
    <source>
        <dbReference type="EMBL" id="KAL0933582.1"/>
    </source>
</evidence>
<accession>A0ACC3YP18</accession>
<reference evidence="1 2" key="1">
    <citation type="journal article" date="2020" name="Phytopathology">
        <title>Genome Sequence Resources of Colletotrichum truncatum, C. plurivorum, C. musicola, and C. sojae: Four Species Pathogenic to Soybean (Glycine max).</title>
        <authorList>
            <person name="Rogerio F."/>
            <person name="Boufleur T.R."/>
            <person name="Ciampi-Guillardi M."/>
            <person name="Sukno S.A."/>
            <person name="Thon M.R."/>
            <person name="Massola Junior N.S."/>
            <person name="Baroncelli R."/>
        </authorList>
    </citation>
    <scope>NUCLEOTIDE SEQUENCE [LARGE SCALE GENOMIC DNA]</scope>
    <source>
        <strain evidence="1 2">CMES1059</strain>
    </source>
</reference>
<sequence length="351" mass="38286">MVAPEQNKSLIYKAVPDTFPEAGTHLTIEERPIDIDTAELHGGILVKVLYTSLDPYLRILMRDPKIKSYSPPLNLDEPIQSAIVGKVVRSNTPQYQIGDTIATFYGENAEYTIIPESSFSATGLRKVENTQGLPLSYYVGYLGMPGATSVQGFYEVGQPKKGETIFISAAAGAVGQVVGQLAKAEGLTVIGSAGSQEKVDFIKSLGFDVAFNYKEEKPLDALRRLVPQGIDIYWDNVGGEALEAALEMMNDQGRIVACGSISGYNSKPEDRYGVRNTFYLVTKRLRIQGFIVDLSPPKYNAAIDKLAPLFAEGKIQVKEDVYDGIERGPESLIGIFKGQTFGKTILKVADV</sequence>
<proteinExistence type="predicted"/>
<name>A0ACC3YP18_COLTU</name>
<dbReference type="Proteomes" id="UP000805649">
    <property type="component" value="Unassembled WGS sequence"/>
</dbReference>
<keyword evidence="2" id="KW-1185">Reference proteome</keyword>
<comment type="caution">
    <text evidence="1">The sequence shown here is derived from an EMBL/GenBank/DDBJ whole genome shotgun (WGS) entry which is preliminary data.</text>
</comment>
<evidence type="ECO:0000313" key="2">
    <source>
        <dbReference type="Proteomes" id="UP000805649"/>
    </source>
</evidence>
<dbReference type="EMBL" id="VUJX02000007">
    <property type="protein sequence ID" value="KAL0933582.1"/>
    <property type="molecule type" value="Genomic_DNA"/>
</dbReference>
<organism evidence="1 2">
    <name type="scientific">Colletotrichum truncatum</name>
    <name type="common">Anthracnose fungus</name>
    <name type="synonym">Colletotrichum capsici</name>
    <dbReference type="NCBI Taxonomy" id="5467"/>
    <lineage>
        <taxon>Eukaryota</taxon>
        <taxon>Fungi</taxon>
        <taxon>Dikarya</taxon>
        <taxon>Ascomycota</taxon>
        <taxon>Pezizomycotina</taxon>
        <taxon>Sordariomycetes</taxon>
        <taxon>Hypocreomycetidae</taxon>
        <taxon>Glomerellales</taxon>
        <taxon>Glomerellaceae</taxon>
        <taxon>Colletotrichum</taxon>
        <taxon>Colletotrichum truncatum species complex</taxon>
    </lineage>
</organism>
<gene>
    <name evidence="1" type="ORF">CTRU02_210381</name>
</gene>